<evidence type="ECO:0000313" key="2">
    <source>
        <dbReference type="EMBL" id="CAB5224815.1"/>
    </source>
</evidence>
<feature type="region of interest" description="Disordered" evidence="1">
    <location>
        <begin position="1"/>
        <end position="24"/>
    </location>
</feature>
<accession>A0A6J7XB35</accession>
<organism evidence="2">
    <name type="scientific">uncultured Caudovirales phage</name>
    <dbReference type="NCBI Taxonomy" id="2100421"/>
    <lineage>
        <taxon>Viruses</taxon>
        <taxon>Duplodnaviria</taxon>
        <taxon>Heunggongvirae</taxon>
        <taxon>Uroviricota</taxon>
        <taxon>Caudoviricetes</taxon>
        <taxon>Peduoviridae</taxon>
        <taxon>Maltschvirus</taxon>
        <taxon>Maltschvirus maltsch</taxon>
    </lineage>
</organism>
<dbReference type="EMBL" id="LR798337">
    <property type="protein sequence ID" value="CAB5224815.1"/>
    <property type="molecule type" value="Genomic_DNA"/>
</dbReference>
<protein>
    <submittedName>
        <fullName evidence="2">Uncharacterized protein</fullName>
    </submittedName>
</protein>
<evidence type="ECO:0000256" key="1">
    <source>
        <dbReference type="SAM" id="MobiDB-lite"/>
    </source>
</evidence>
<name>A0A6J7XB35_9CAUD</name>
<proteinExistence type="predicted"/>
<sequence>MATAKANPDARPYTGNSDGASAGPRAGMNEWIKQALAASNGALWNNGSWGIRDMRGNPGSLSVHATGRAVDLSYRKTEKHPKAGRLNALSFIDVVVANANTLGVECILDYFPAPYGRAWRCDRQAWKKYSKPTIHGAPGGDWFHIEITPQAADSVIFVKAAFLKVFGEIPPKA</sequence>
<gene>
    <name evidence="2" type="ORF">UFOVP740_14</name>
</gene>
<reference evidence="2" key="1">
    <citation type="submission" date="2020-05" db="EMBL/GenBank/DDBJ databases">
        <authorList>
            <person name="Chiriac C."/>
            <person name="Salcher M."/>
            <person name="Ghai R."/>
            <person name="Kavagutti S V."/>
        </authorList>
    </citation>
    <scope>NUCLEOTIDE SEQUENCE</scope>
</reference>